<dbReference type="Proteomes" id="UP000494165">
    <property type="component" value="Unassembled WGS sequence"/>
</dbReference>
<evidence type="ECO:0000313" key="2">
    <source>
        <dbReference type="Proteomes" id="UP000494165"/>
    </source>
</evidence>
<dbReference type="OrthoDB" id="9986315at2759"/>
<dbReference type="GO" id="GO:0006412">
    <property type="term" value="P:translation"/>
    <property type="evidence" value="ECO:0007669"/>
    <property type="project" value="TreeGrafter"/>
</dbReference>
<gene>
    <name evidence="1" type="ORF">CLODIP_2_CD01233</name>
</gene>
<sequence>MMGVSKSSQLLRVGVLPVLSQRFLSSNSSVVTKIHRNTFTRTYPTVLVFPDGSSIRIRYPEPRQIITLPFDMSKLTEAEKKVRLERRKPKEKIIIEEDYDDDFDPTKYLQTSKKK</sequence>
<proteinExistence type="predicted"/>
<reference evidence="1 2" key="1">
    <citation type="submission" date="2020-04" db="EMBL/GenBank/DDBJ databases">
        <authorList>
            <person name="Alioto T."/>
            <person name="Alioto T."/>
            <person name="Gomez Garrido J."/>
        </authorList>
    </citation>
    <scope>NUCLEOTIDE SEQUENCE [LARGE SCALE GENOMIC DNA]</scope>
</reference>
<dbReference type="GO" id="GO:0003735">
    <property type="term" value="F:structural constituent of ribosome"/>
    <property type="evidence" value="ECO:0007669"/>
    <property type="project" value="InterPro"/>
</dbReference>
<dbReference type="Pfam" id="PF09776">
    <property type="entry name" value="Mitoc_L55"/>
    <property type="match status" value="1"/>
</dbReference>
<dbReference type="EMBL" id="CADEPI010000347">
    <property type="protein sequence ID" value="CAB3384399.1"/>
    <property type="molecule type" value="Genomic_DNA"/>
</dbReference>
<dbReference type="AlphaFoldDB" id="A0A8S1DUB2"/>
<dbReference type="Gene3D" id="6.20.130.20">
    <property type="entry name" value="Mitochondrial ribosomal protein L55"/>
    <property type="match status" value="1"/>
</dbReference>
<dbReference type="InterPro" id="IPR044884">
    <property type="entry name" value="Ribosomal_mL55_sf"/>
</dbReference>
<protein>
    <recommendedName>
        <fullName evidence="3">39S ribosomal protein L55, mitochondrial</fullName>
    </recommendedName>
</protein>
<keyword evidence="2" id="KW-1185">Reference proteome</keyword>
<dbReference type="InterPro" id="IPR018615">
    <property type="entry name" value="Ribosomal_mL55"/>
</dbReference>
<dbReference type="PANTHER" id="PTHR34095:SF1">
    <property type="entry name" value="LARGE RIBOSOMAL SUBUNIT PROTEIN ML55"/>
    <property type="match status" value="1"/>
</dbReference>
<accession>A0A8S1DUB2</accession>
<evidence type="ECO:0008006" key="3">
    <source>
        <dbReference type="Google" id="ProtNLM"/>
    </source>
</evidence>
<organism evidence="1 2">
    <name type="scientific">Cloeon dipterum</name>
    <dbReference type="NCBI Taxonomy" id="197152"/>
    <lineage>
        <taxon>Eukaryota</taxon>
        <taxon>Metazoa</taxon>
        <taxon>Ecdysozoa</taxon>
        <taxon>Arthropoda</taxon>
        <taxon>Hexapoda</taxon>
        <taxon>Insecta</taxon>
        <taxon>Pterygota</taxon>
        <taxon>Palaeoptera</taxon>
        <taxon>Ephemeroptera</taxon>
        <taxon>Pisciforma</taxon>
        <taxon>Baetidae</taxon>
        <taxon>Cloeon</taxon>
    </lineage>
</organism>
<evidence type="ECO:0000313" key="1">
    <source>
        <dbReference type="EMBL" id="CAB3384399.1"/>
    </source>
</evidence>
<dbReference type="GO" id="GO:0005762">
    <property type="term" value="C:mitochondrial large ribosomal subunit"/>
    <property type="evidence" value="ECO:0007669"/>
    <property type="project" value="InterPro"/>
</dbReference>
<comment type="caution">
    <text evidence="1">The sequence shown here is derived from an EMBL/GenBank/DDBJ whole genome shotgun (WGS) entry which is preliminary data.</text>
</comment>
<name>A0A8S1DUB2_9INSE</name>
<dbReference type="PANTHER" id="PTHR34095">
    <property type="entry name" value="39S RIBOSOMAL PROTEIN L55, MITOCHONDRIAL"/>
    <property type="match status" value="1"/>
</dbReference>